<keyword evidence="8" id="KW-1185">Reference proteome</keyword>
<dbReference type="OrthoDB" id="4770059at2759"/>
<feature type="transmembrane region" description="Helical" evidence="6">
    <location>
        <begin position="242"/>
        <end position="264"/>
    </location>
</feature>
<proteinExistence type="predicted"/>
<comment type="caution">
    <text evidence="7">The sequence shown here is derived from an EMBL/GenBank/DDBJ whole genome shotgun (WGS) entry which is preliminary data.</text>
</comment>
<feature type="region of interest" description="Disordered" evidence="5">
    <location>
        <begin position="304"/>
        <end position="324"/>
    </location>
</feature>
<gene>
    <name evidence="7" type="ORF">IFR04_015607</name>
</gene>
<evidence type="ECO:0008006" key="9">
    <source>
        <dbReference type="Google" id="ProtNLM"/>
    </source>
</evidence>
<dbReference type="Proteomes" id="UP000664132">
    <property type="component" value="Unassembled WGS sequence"/>
</dbReference>
<reference evidence="7" key="1">
    <citation type="submission" date="2021-02" db="EMBL/GenBank/DDBJ databases">
        <title>Genome sequence Cadophora malorum strain M34.</title>
        <authorList>
            <person name="Stefanovic E."/>
            <person name="Vu D."/>
            <person name="Scully C."/>
            <person name="Dijksterhuis J."/>
            <person name="Roader J."/>
            <person name="Houbraken J."/>
        </authorList>
    </citation>
    <scope>NUCLEOTIDE SEQUENCE</scope>
    <source>
        <strain evidence="7">M34</strain>
    </source>
</reference>
<keyword evidence="2 6" id="KW-0812">Transmembrane</keyword>
<evidence type="ECO:0000313" key="8">
    <source>
        <dbReference type="Proteomes" id="UP000664132"/>
    </source>
</evidence>
<dbReference type="AlphaFoldDB" id="A0A8H7T2H8"/>
<dbReference type="GO" id="GO:0071944">
    <property type="term" value="C:cell periphery"/>
    <property type="evidence" value="ECO:0007669"/>
    <property type="project" value="UniProtKB-ARBA"/>
</dbReference>
<evidence type="ECO:0000256" key="1">
    <source>
        <dbReference type="ARBA" id="ARBA00004167"/>
    </source>
</evidence>
<organism evidence="7 8">
    <name type="scientific">Cadophora malorum</name>
    <dbReference type="NCBI Taxonomy" id="108018"/>
    <lineage>
        <taxon>Eukaryota</taxon>
        <taxon>Fungi</taxon>
        <taxon>Dikarya</taxon>
        <taxon>Ascomycota</taxon>
        <taxon>Pezizomycotina</taxon>
        <taxon>Leotiomycetes</taxon>
        <taxon>Helotiales</taxon>
        <taxon>Ploettnerulaceae</taxon>
        <taxon>Cadophora</taxon>
    </lineage>
</organism>
<keyword evidence="4 6" id="KW-0472">Membrane</keyword>
<sequence>MTDTAETTESTTSISTTTITDPASIALYNRGPATAIFTPPSSCLETLTSKSDMYVGHRTTGYFDPACYPASTTDRGLEGWGLYYYSPAQCPSGWASATRLISSIGQDQTYLTIGSDTTAVVCCPSNYRYVGAGHQCQSAFTSTSSTLLYITPTMNGNNQWTDTSLGNPRTLVATADPDYNVYNDGIPIFYQASDLAAFARATSSSSSSTPSQTSSQTSTSTSTSSSTSSPGSDSGLSTGAKIGIGVGIPLIVIGLGLIGAFFWFRRRGMQRVNQAELEDTSTITKAPAQYGGGNRIVSELYSGAPYDPHVPREQYELPGTTGRR</sequence>
<keyword evidence="3 6" id="KW-1133">Transmembrane helix</keyword>
<evidence type="ECO:0000256" key="6">
    <source>
        <dbReference type="SAM" id="Phobius"/>
    </source>
</evidence>
<dbReference type="GO" id="GO:0016020">
    <property type="term" value="C:membrane"/>
    <property type="evidence" value="ECO:0007669"/>
    <property type="project" value="UniProtKB-SubCell"/>
</dbReference>
<comment type="subcellular location">
    <subcellularLocation>
        <location evidence="1">Membrane</location>
        <topology evidence="1">Single-pass membrane protein</topology>
    </subcellularLocation>
</comment>
<name>A0A8H7T2H8_9HELO</name>
<dbReference type="EMBL" id="JAFJYH010000499">
    <property type="protein sequence ID" value="KAG4411260.1"/>
    <property type="molecule type" value="Genomic_DNA"/>
</dbReference>
<evidence type="ECO:0000256" key="3">
    <source>
        <dbReference type="ARBA" id="ARBA00022989"/>
    </source>
</evidence>
<protein>
    <recommendedName>
        <fullName evidence="9">Mid2 domain-containing protein</fullName>
    </recommendedName>
</protein>
<evidence type="ECO:0000256" key="5">
    <source>
        <dbReference type="SAM" id="MobiDB-lite"/>
    </source>
</evidence>
<evidence type="ECO:0000256" key="4">
    <source>
        <dbReference type="ARBA" id="ARBA00023136"/>
    </source>
</evidence>
<feature type="region of interest" description="Disordered" evidence="5">
    <location>
        <begin position="203"/>
        <end position="235"/>
    </location>
</feature>
<accession>A0A8H7T2H8</accession>
<evidence type="ECO:0000313" key="7">
    <source>
        <dbReference type="EMBL" id="KAG4411260.1"/>
    </source>
</evidence>
<dbReference type="PANTHER" id="PTHR15549">
    <property type="entry name" value="PAIRED IMMUNOGLOBULIN-LIKE TYPE 2 RECEPTOR"/>
    <property type="match status" value="1"/>
</dbReference>
<dbReference type="InterPro" id="IPR051694">
    <property type="entry name" value="Immunoregulatory_rcpt-like"/>
</dbReference>
<evidence type="ECO:0000256" key="2">
    <source>
        <dbReference type="ARBA" id="ARBA00022692"/>
    </source>
</evidence>